<dbReference type="Proteomes" id="UP000284842">
    <property type="component" value="Unassembled WGS sequence"/>
</dbReference>
<dbReference type="SUPFAM" id="SSF52047">
    <property type="entry name" value="RNI-like"/>
    <property type="match status" value="1"/>
</dbReference>
<dbReference type="OrthoDB" id="3541472at2759"/>
<organism evidence="1 2">
    <name type="scientific">Panaeolus cyanescens</name>
    <dbReference type="NCBI Taxonomy" id="181874"/>
    <lineage>
        <taxon>Eukaryota</taxon>
        <taxon>Fungi</taxon>
        <taxon>Dikarya</taxon>
        <taxon>Basidiomycota</taxon>
        <taxon>Agaricomycotina</taxon>
        <taxon>Agaricomycetes</taxon>
        <taxon>Agaricomycetidae</taxon>
        <taxon>Agaricales</taxon>
        <taxon>Agaricineae</taxon>
        <taxon>Galeropsidaceae</taxon>
        <taxon>Panaeolus</taxon>
    </lineage>
</organism>
<dbReference type="InParanoid" id="A0A409YK30"/>
<evidence type="ECO:0000313" key="2">
    <source>
        <dbReference type="Proteomes" id="UP000284842"/>
    </source>
</evidence>
<protein>
    <submittedName>
        <fullName evidence="1">Uncharacterized protein</fullName>
    </submittedName>
</protein>
<keyword evidence="2" id="KW-1185">Reference proteome</keyword>
<dbReference type="InterPro" id="IPR032675">
    <property type="entry name" value="LRR_dom_sf"/>
</dbReference>
<name>A0A409YK30_9AGAR</name>
<dbReference type="Gene3D" id="3.80.10.10">
    <property type="entry name" value="Ribonuclease Inhibitor"/>
    <property type="match status" value="1"/>
</dbReference>
<dbReference type="AlphaFoldDB" id="A0A409YK30"/>
<comment type="caution">
    <text evidence="1">The sequence shown here is derived from an EMBL/GenBank/DDBJ whole genome shotgun (WGS) entry which is preliminary data.</text>
</comment>
<evidence type="ECO:0000313" key="1">
    <source>
        <dbReference type="EMBL" id="PPR03429.1"/>
    </source>
</evidence>
<sequence>MLENLSDDIVLHIATHLTTHDHRRLRLVSNGLSNTLALLVLKSVRISIKSPVNNSQKQADSLALLRWLATAGPDHHTRLRAIRKLSVISLSPSNDIAYKRSSREGGVEIEDVHKPMEDEIIGCLRPALLNLENVHDFSWEVQAKDPVITHTIVAEAVSSYQHLETLHVYLTHLTTPVLHHFKNLLSIEYSTYLVDQKLFIPSSAVDSFAQALINSPKLRSFTFTATRGQEHILNNILEKCRINNVVLPLQNLTMHRIPSAHSLVPHVGNLNSIDINMMDIPTEDQDNTSLALDGLWRAILHKGLPRPSVLHVMARDKFAPDDVDAHAERFYFEALPMHCATLQILDMRRKFVDKWGFSRGLVSVVKQCTALRRLGLGFRSDDDDRQEGIQVDGQDKPALVSAFFSFWVYQMYTQLLIIILDSHHSRFSIRQHDLLDSILDNCPRLRVLDIYQPYPASHNIYWEIPRMQQLIKSVLLSWVGRPHNEPPPPQPYSCGANTVPRMPSIFCPDYGAQICFDPVVEEINGIVSIQYRRRIMI</sequence>
<dbReference type="EMBL" id="NHTK01001066">
    <property type="protein sequence ID" value="PPR03429.1"/>
    <property type="molecule type" value="Genomic_DNA"/>
</dbReference>
<proteinExistence type="predicted"/>
<reference evidence="1 2" key="1">
    <citation type="journal article" date="2018" name="Evol. Lett.">
        <title>Horizontal gene cluster transfer increased hallucinogenic mushroom diversity.</title>
        <authorList>
            <person name="Reynolds H.T."/>
            <person name="Vijayakumar V."/>
            <person name="Gluck-Thaler E."/>
            <person name="Korotkin H.B."/>
            <person name="Matheny P.B."/>
            <person name="Slot J.C."/>
        </authorList>
    </citation>
    <scope>NUCLEOTIDE SEQUENCE [LARGE SCALE GENOMIC DNA]</scope>
    <source>
        <strain evidence="1 2">2629</strain>
    </source>
</reference>
<gene>
    <name evidence="1" type="ORF">CVT24_012698</name>
</gene>
<accession>A0A409YK30</accession>